<dbReference type="InterPro" id="IPR011333">
    <property type="entry name" value="SKP1/BTB/POZ_sf"/>
</dbReference>
<dbReference type="AlphaFoldDB" id="A0A4U5MFE3"/>
<comment type="caution">
    <text evidence="2">The sequence shown here is derived from an EMBL/GenBank/DDBJ whole genome shotgun (WGS) entry which is preliminary data.</text>
</comment>
<reference evidence="2 3" key="1">
    <citation type="journal article" date="2015" name="Genome Biol.">
        <title>Comparative genomics of Steinernema reveals deeply conserved gene regulatory networks.</title>
        <authorList>
            <person name="Dillman A.R."/>
            <person name="Macchietto M."/>
            <person name="Porter C.F."/>
            <person name="Rogers A."/>
            <person name="Williams B."/>
            <person name="Antoshechkin I."/>
            <person name="Lee M.M."/>
            <person name="Goodwin Z."/>
            <person name="Lu X."/>
            <person name="Lewis E.E."/>
            <person name="Goodrich-Blair H."/>
            <person name="Stock S.P."/>
            <person name="Adams B.J."/>
            <person name="Sternberg P.W."/>
            <person name="Mortazavi A."/>
        </authorList>
    </citation>
    <scope>NUCLEOTIDE SEQUENCE [LARGE SCALE GENOMIC DNA]</scope>
    <source>
        <strain evidence="2 3">ALL</strain>
    </source>
</reference>
<dbReference type="STRING" id="34508.A0A4U5MFE3"/>
<dbReference type="EMBL" id="AZBU02000008">
    <property type="protein sequence ID" value="TKR67936.1"/>
    <property type="molecule type" value="Genomic_DNA"/>
</dbReference>
<feature type="domain" description="BTB" evidence="1">
    <location>
        <begin position="150"/>
        <end position="218"/>
    </location>
</feature>
<organism evidence="2 3">
    <name type="scientific">Steinernema carpocapsae</name>
    <name type="common">Entomopathogenic nematode</name>
    <dbReference type="NCBI Taxonomy" id="34508"/>
    <lineage>
        <taxon>Eukaryota</taxon>
        <taxon>Metazoa</taxon>
        <taxon>Ecdysozoa</taxon>
        <taxon>Nematoda</taxon>
        <taxon>Chromadorea</taxon>
        <taxon>Rhabditida</taxon>
        <taxon>Tylenchina</taxon>
        <taxon>Panagrolaimomorpha</taxon>
        <taxon>Strongyloidoidea</taxon>
        <taxon>Steinernematidae</taxon>
        <taxon>Steinernema</taxon>
    </lineage>
</organism>
<dbReference type="CDD" id="cd18186">
    <property type="entry name" value="BTB_POZ_ZBTB_KLHL-like"/>
    <property type="match status" value="1"/>
</dbReference>
<dbReference type="PANTHER" id="PTHR22744">
    <property type="entry name" value="HELIX LOOP HELIX PROTEIN 21-RELATED"/>
    <property type="match status" value="1"/>
</dbReference>
<dbReference type="Gene3D" id="3.30.710.10">
    <property type="entry name" value="Potassium Channel Kv1.1, Chain A"/>
    <property type="match status" value="1"/>
</dbReference>
<dbReference type="SUPFAM" id="SSF54695">
    <property type="entry name" value="POZ domain"/>
    <property type="match status" value="1"/>
</dbReference>
<dbReference type="SMART" id="SM00225">
    <property type="entry name" value="BTB"/>
    <property type="match status" value="1"/>
</dbReference>
<dbReference type="PANTHER" id="PTHR22744:SF14">
    <property type="entry name" value="BTB DOMAIN-CONTAINING PROTEIN-RELATED"/>
    <property type="match status" value="1"/>
</dbReference>
<dbReference type="InterPro" id="IPR000210">
    <property type="entry name" value="BTB/POZ_dom"/>
</dbReference>
<evidence type="ECO:0000259" key="1">
    <source>
        <dbReference type="PROSITE" id="PS50097"/>
    </source>
</evidence>
<proteinExistence type="predicted"/>
<evidence type="ECO:0000313" key="2">
    <source>
        <dbReference type="EMBL" id="TKR67936.1"/>
    </source>
</evidence>
<gene>
    <name evidence="2" type="ORF">L596_024006</name>
</gene>
<sequence>MSAHKIVCEVVEGSEKPTFASSFRYEGFTWTVCGTFVNLDSYIPGLDNVEMACKLDSGSETTLWQCDAMIGLAILGAEEEPKHSMMCIRGFCNGESTSSRLTLPSKGPSPSEKSFLPLKNRIEIEVTLELHSKKLIDLSRKDNEVLFGPEDAVLCVVGGKDLWLSKKILSVHSIVFATMFRNKFGEEATAVHRIDDIPLDHFLDFLANLYKISTVITDHSVRYLVDLTEMFKCDFVKNRCHEFLRSACSSKISMEEKICLADTLKMTKLLNESVQKSPQKILQKFIQGGSQKDISPLATDLIYDCLAYM</sequence>
<evidence type="ECO:0000313" key="3">
    <source>
        <dbReference type="Proteomes" id="UP000298663"/>
    </source>
</evidence>
<dbReference type="PROSITE" id="PS50097">
    <property type="entry name" value="BTB"/>
    <property type="match status" value="1"/>
</dbReference>
<accession>A0A4U5MFE3</accession>
<reference evidence="2 3" key="2">
    <citation type="journal article" date="2019" name="G3 (Bethesda)">
        <title>Hybrid Assembly of the Genome of the Entomopathogenic Nematode Steinernema carpocapsae Identifies the X-Chromosome.</title>
        <authorList>
            <person name="Serra L."/>
            <person name="Macchietto M."/>
            <person name="Macias-Munoz A."/>
            <person name="McGill C.J."/>
            <person name="Rodriguez I.M."/>
            <person name="Rodriguez B."/>
            <person name="Murad R."/>
            <person name="Mortazavi A."/>
        </authorList>
    </citation>
    <scope>NUCLEOTIDE SEQUENCE [LARGE SCALE GENOMIC DNA]</scope>
    <source>
        <strain evidence="2 3">ALL</strain>
    </source>
</reference>
<dbReference type="Proteomes" id="UP000298663">
    <property type="component" value="Unassembled WGS sequence"/>
</dbReference>
<dbReference type="Pfam" id="PF00651">
    <property type="entry name" value="BTB"/>
    <property type="match status" value="1"/>
</dbReference>
<protein>
    <recommendedName>
        <fullName evidence="1">BTB domain-containing protein</fullName>
    </recommendedName>
</protein>
<keyword evidence="3" id="KW-1185">Reference proteome</keyword>
<name>A0A4U5MFE3_STECR</name>